<evidence type="ECO:0000256" key="3">
    <source>
        <dbReference type="SAM" id="MobiDB-lite"/>
    </source>
</evidence>
<proteinExistence type="inferred from homology"/>
<keyword evidence="2" id="KW-0802">TPR repeat</keyword>
<dbReference type="SMART" id="SM00028">
    <property type="entry name" value="TPR"/>
    <property type="match status" value="4"/>
</dbReference>
<dbReference type="GO" id="GO:0000270">
    <property type="term" value="P:peptidoglycan metabolic process"/>
    <property type="evidence" value="ECO:0007669"/>
    <property type="project" value="InterPro"/>
</dbReference>
<evidence type="ECO:0000259" key="5">
    <source>
        <dbReference type="Pfam" id="PF01464"/>
    </source>
</evidence>
<dbReference type="GO" id="GO:0008933">
    <property type="term" value="F:peptidoglycan lytic transglycosylase activity"/>
    <property type="evidence" value="ECO:0007669"/>
    <property type="project" value="InterPro"/>
</dbReference>
<keyword evidence="4" id="KW-0732">Signal</keyword>
<dbReference type="AlphaFoldDB" id="A0A6J4PPI9"/>
<keyword evidence="6" id="KW-0326">Glycosidase</keyword>
<dbReference type="EMBL" id="CADCUR010000275">
    <property type="protein sequence ID" value="CAA9421826.1"/>
    <property type="molecule type" value="Genomic_DNA"/>
</dbReference>
<keyword evidence="6" id="KW-0378">Hydrolase</keyword>
<dbReference type="SUPFAM" id="SSF48452">
    <property type="entry name" value="TPR-like"/>
    <property type="match status" value="2"/>
</dbReference>
<dbReference type="SUPFAM" id="SSF53955">
    <property type="entry name" value="Lysozyme-like"/>
    <property type="match status" value="1"/>
</dbReference>
<dbReference type="GO" id="GO:0016020">
    <property type="term" value="C:membrane"/>
    <property type="evidence" value="ECO:0007669"/>
    <property type="project" value="InterPro"/>
</dbReference>
<dbReference type="CDD" id="cd13401">
    <property type="entry name" value="Slt70-like"/>
    <property type="match status" value="1"/>
</dbReference>
<dbReference type="InterPro" id="IPR011990">
    <property type="entry name" value="TPR-like_helical_dom_sf"/>
</dbReference>
<gene>
    <name evidence="6" type="ORF">AVDCRST_MAG74-3299</name>
</gene>
<evidence type="ECO:0000256" key="1">
    <source>
        <dbReference type="ARBA" id="ARBA00007734"/>
    </source>
</evidence>
<dbReference type="Pfam" id="PF13181">
    <property type="entry name" value="TPR_8"/>
    <property type="match status" value="1"/>
</dbReference>
<feature type="region of interest" description="Disordered" evidence="3">
    <location>
        <begin position="161"/>
        <end position="189"/>
    </location>
</feature>
<feature type="signal peptide" evidence="4">
    <location>
        <begin position="1"/>
        <end position="22"/>
    </location>
</feature>
<feature type="repeat" description="TPR" evidence="2">
    <location>
        <begin position="293"/>
        <end position="326"/>
    </location>
</feature>
<dbReference type="Pfam" id="PF01464">
    <property type="entry name" value="SLT"/>
    <property type="match status" value="1"/>
</dbReference>
<comment type="similarity">
    <text evidence="1">Belongs to the transglycosylase Slt family.</text>
</comment>
<organism evidence="6">
    <name type="scientific">uncultured Pyrinomonadaceae bacterium</name>
    <dbReference type="NCBI Taxonomy" id="2283094"/>
    <lineage>
        <taxon>Bacteria</taxon>
        <taxon>Pseudomonadati</taxon>
        <taxon>Acidobacteriota</taxon>
        <taxon>Blastocatellia</taxon>
        <taxon>Blastocatellales</taxon>
        <taxon>Pyrinomonadaceae</taxon>
        <taxon>environmental samples</taxon>
    </lineage>
</organism>
<accession>A0A6J4PPI9</accession>
<dbReference type="InterPro" id="IPR000189">
    <property type="entry name" value="Transglyc_AS"/>
</dbReference>
<dbReference type="InterPro" id="IPR019734">
    <property type="entry name" value="TPR_rpt"/>
</dbReference>
<dbReference type="PROSITE" id="PS50005">
    <property type="entry name" value="TPR"/>
    <property type="match status" value="2"/>
</dbReference>
<dbReference type="EC" id="3.2.1.-" evidence="6"/>
<name>A0A6J4PPI9_9BACT</name>
<feature type="compositionally biased region" description="Basic and acidic residues" evidence="3">
    <location>
        <begin position="161"/>
        <end position="171"/>
    </location>
</feature>
<evidence type="ECO:0000256" key="4">
    <source>
        <dbReference type="SAM" id="SignalP"/>
    </source>
</evidence>
<evidence type="ECO:0000256" key="2">
    <source>
        <dbReference type="PROSITE-ProRule" id="PRU00339"/>
    </source>
</evidence>
<feature type="compositionally biased region" description="Basic and acidic residues" evidence="3">
    <location>
        <begin position="179"/>
        <end position="189"/>
    </location>
</feature>
<dbReference type="InterPro" id="IPR023346">
    <property type="entry name" value="Lysozyme-like_dom_sf"/>
</dbReference>
<dbReference type="PANTHER" id="PTHR37423">
    <property type="entry name" value="SOLUBLE LYTIC MUREIN TRANSGLYCOSYLASE-RELATED"/>
    <property type="match status" value="1"/>
</dbReference>
<feature type="repeat" description="TPR" evidence="2">
    <location>
        <begin position="190"/>
        <end position="223"/>
    </location>
</feature>
<protein>
    <submittedName>
        <fullName evidence="6">GH23</fullName>
        <ecNumber evidence="6">3.2.1.-</ecNumber>
    </submittedName>
</protein>
<feature type="domain" description="Transglycosylase SLT" evidence="5">
    <location>
        <begin position="695"/>
        <end position="805"/>
    </location>
</feature>
<dbReference type="PANTHER" id="PTHR37423:SF5">
    <property type="entry name" value="SOLUBLE LYTIC MUREIN TRANSGLYCOSYLASE"/>
    <property type="match status" value="1"/>
</dbReference>
<dbReference type="InterPro" id="IPR008258">
    <property type="entry name" value="Transglycosylase_SLT_dom_1"/>
</dbReference>
<dbReference type="Pfam" id="PF13174">
    <property type="entry name" value="TPR_6"/>
    <property type="match status" value="1"/>
</dbReference>
<dbReference type="GO" id="GO:0016798">
    <property type="term" value="F:hydrolase activity, acting on glycosyl bonds"/>
    <property type="evidence" value="ECO:0007669"/>
    <property type="project" value="UniProtKB-KW"/>
</dbReference>
<reference evidence="6" key="1">
    <citation type="submission" date="2020-02" db="EMBL/GenBank/DDBJ databases">
        <authorList>
            <person name="Meier V. D."/>
        </authorList>
    </citation>
    <scope>NUCLEOTIDE SEQUENCE</scope>
    <source>
        <strain evidence="6">AVDCRST_MAG74</strain>
    </source>
</reference>
<dbReference type="Gene3D" id="1.10.530.10">
    <property type="match status" value="1"/>
</dbReference>
<dbReference type="PROSITE" id="PS00922">
    <property type="entry name" value="TRANSGLYCOSYLASE"/>
    <property type="match status" value="1"/>
</dbReference>
<evidence type="ECO:0000313" key="6">
    <source>
        <dbReference type="EMBL" id="CAA9421826.1"/>
    </source>
</evidence>
<dbReference type="Gene3D" id="1.25.40.10">
    <property type="entry name" value="Tetratricopeptide repeat domain"/>
    <property type="match status" value="4"/>
</dbReference>
<dbReference type="Pfam" id="PF13432">
    <property type="entry name" value="TPR_16"/>
    <property type="match status" value="1"/>
</dbReference>
<feature type="chain" id="PRO_5027043405" evidence="4">
    <location>
        <begin position="23"/>
        <end position="841"/>
    </location>
</feature>
<sequence>MFYAELPRLFLLTLLFSFAAAAQSLSETHSKIRTAVENKDYQTAAAELQTLEQTNEKIFVLNNYDYLLARTAEKRGDFAAATANYQAVVNRNSVLSEYALLHLSEIFRASGNLFLERIYLHKLLTLAPESLLTGAARARLTRSYFESKDYNTIIKLLQNGEEPRADSEKQSQARNLNPKNEDQKPKTENREQLVLLGQAYLQTNRLDEAREIFTKLITELPNVAQPDDYALAGAKALDELAVGKGNFGKIATPLADTEHFRRAQIYQFNRNFPLARLHYQAIIEKHRASVYVADALYQTGRGFAQERNFNQAINWFERVQAEFPDEPIAKDALSQTAAAYSRVNKPREAISRYQKYIEKYAGEENLERAFLNITDVLRDTGANAEALKWTLKTQETFRGKLPEALALFAQARIYIAQNDWERALADLNNLQNFSDPGGTRVAGGTNRAEILFLKGFALENLNRPAEAIEVYLSIPDGRGEYYGWRATERLKRLAREEKTRFIASEKIDELTKNIETRNAEAQRKAAQAVLRLTENAEVRARMLEIARKAYATLPDYQKIPSGKVLELGRKAVLTEARSNLPTDYHQTLADELLFLGLYDEAAPELENSDTATQRRGDAVKILGTNLGLGTTKNQADFNYTLAVFYKCGERASRAVSYVEPLWKNIPADYEIELVPRGHLELLYPAPYADSLLKHAAPRAVDPRFLLAIMRQESRFRADVKSYAAARGLMQFISTTAERIASELAHGNFRQDELYDPPTAILFGSQYLANLFVVFPNQPAAVAASYNGGEDNMLRWLARSKSNDPDRYVSEIVFSQSKDYVYKVLAGYRVYQMLYDENLKSK</sequence>